<keyword evidence="3" id="KW-0464">Manganese</keyword>
<dbReference type="PROSITE" id="PS51409">
    <property type="entry name" value="ARGINASE_2"/>
    <property type="match status" value="1"/>
</dbReference>
<dbReference type="GO" id="GO:0005737">
    <property type="term" value="C:cytoplasm"/>
    <property type="evidence" value="ECO:0007669"/>
    <property type="project" value="TreeGrafter"/>
</dbReference>
<dbReference type="GO" id="GO:0004053">
    <property type="term" value="F:arginase activity"/>
    <property type="evidence" value="ECO:0007669"/>
    <property type="project" value="TreeGrafter"/>
</dbReference>
<keyword evidence="6" id="KW-1185">Reference proteome</keyword>
<dbReference type="GO" id="GO:0030145">
    <property type="term" value="F:manganese ion binding"/>
    <property type="evidence" value="ECO:0007669"/>
    <property type="project" value="TreeGrafter"/>
</dbReference>
<evidence type="ECO:0000256" key="3">
    <source>
        <dbReference type="ARBA" id="ARBA00023211"/>
    </source>
</evidence>
<evidence type="ECO:0000313" key="5">
    <source>
        <dbReference type="EMBL" id="KAF2664967.1"/>
    </source>
</evidence>
<evidence type="ECO:0000256" key="2">
    <source>
        <dbReference type="ARBA" id="ARBA00022801"/>
    </source>
</evidence>
<dbReference type="InterPro" id="IPR006035">
    <property type="entry name" value="Ureohydrolase"/>
</dbReference>
<dbReference type="PANTHER" id="PTHR43782:SF3">
    <property type="entry name" value="ARGINASE"/>
    <property type="match status" value="1"/>
</dbReference>
<dbReference type="OrthoDB" id="9992747at2759"/>
<keyword evidence="1" id="KW-0479">Metal-binding</keyword>
<reference evidence="5" key="1">
    <citation type="journal article" date="2020" name="Stud. Mycol.">
        <title>101 Dothideomycetes genomes: a test case for predicting lifestyles and emergence of pathogens.</title>
        <authorList>
            <person name="Haridas S."/>
            <person name="Albert R."/>
            <person name="Binder M."/>
            <person name="Bloem J."/>
            <person name="Labutti K."/>
            <person name="Salamov A."/>
            <person name="Andreopoulos B."/>
            <person name="Baker S."/>
            <person name="Barry K."/>
            <person name="Bills G."/>
            <person name="Bluhm B."/>
            <person name="Cannon C."/>
            <person name="Castanera R."/>
            <person name="Culley D."/>
            <person name="Daum C."/>
            <person name="Ezra D."/>
            <person name="Gonzalez J."/>
            <person name="Henrissat B."/>
            <person name="Kuo A."/>
            <person name="Liang C."/>
            <person name="Lipzen A."/>
            <person name="Lutzoni F."/>
            <person name="Magnuson J."/>
            <person name="Mondo S."/>
            <person name="Nolan M."/>
            <person name="Ohm R."/>
            <person name="Pangilinan J."/>
            <person name="Park H.-J."/>
            <person name="Ramirez L."/>
            <person name="Alfaro M."/>
            <person name="Sun H."/>
            <person name="Tritt A."/>
            <person name="Yoshinaga Y."/>
            <person name="Zwiers L.-H."/>
            <person name="Turgeon B."/>
            <person name="Goodwin S."/>
            <person name="Spatafora J."/>
            <person name="Crous P."/>
            <person name="Grigoriev I."/>
        </authorList>
    </citation>
    <scope>NUCLEOTIDE SEQUENCE</scope>
    <source>
        <strain evidence="5">CBS 115976</strain>
    </source>
</reference>
<dbReference type="PANTHER" id="PTHR43782">
    <property type="entry name" value="ARGINASE"/>
    <property type="match status" value="1"/>
</dbReference>
<dbReference type="Proteomes" id="UP000799302">
    <property type="component" value="Unassembled WGS sequence"/>
</dbReference>
<accession>A0A6A6U0K6</accession>
<protein>
    <submittedName>
        <fullName evidence="5">Arginase/deacetylase</fullName>
    </submittedName>
</protein>
<comment type="similarity">
    <text evidence="4">Belongs to the arginase family.</text>
</comment>
<name>A0A6A6U0K6_9PEZI</name>
<organism evidence="5 6">
    <name type="scientific">Microthyrium microscopicum</name>
    <dbReference type="NCBI Taxonomy" id="703497"/>
    <lineage>
        <taxon>Eukaryota</taxon>
        <taxon>Fungi</taxon>
        <taxon>Dikarya</taxon>
        <taxon>Ascomycota</taxon>
        <taxon>Pezizomycotina</taxon>
        <taxon>Dothideomycetes</taxon>
        <taxon>Dothideomycetes incertae sedis</taxon>
        <taxon>Microthyriales</taxon>
        <taxon>Microthyriaceae</taxon>
        <taxon>Microthyrium</taxon>
    </lineage>
</organism>
<evidence type="ECO:0000256" key="4">
    <source>
        <dbReference type="PROSITE-ProRule" id="PRU00742"/>
    </source>
</evidence>
<dbReference type="Pfam" id="PF00491">
    <property type="entry name" value="Arginase"/>
    <property type="match status" value="1"/>
</dbReference>
<gene>
    <name evidence="5" type="ORF">BT63DRAFT_417512</name>
</gene>
<keyword evidence="2" id="KW-0378">Hydrolase</keyword>
<sequence length="324" mass="35457">MGTRTINIINVPSDLGSVYAGKSKAPSAFKSVGIHKKLATVGFHLTEYTAFSTGGWQSSTREPNGARNEANTVEACNKVRQTVAAALAEQHENNKNRLSTFQLVFAGECLYCPAIMSAYWDHVKGSDKRIGIIYIDADCDLYTPKESNSSGNIAGMTLTHLTLREGALDSMKRFCRPGSKSTGVVDNGNIILFGLNIDSPANKREHLGYLFNNNFNVITSQAVQKAPQLRAKEALKWMEDRVDYILVHLDVDVIDPGLFPLGNVPNWTGLGFKETMSAMKIFLKSKKTVGLSVAEVNPDHDPELKMTSQLVEEIVSGMLGRISS</sequence>
<dbReference type="AlphaFoldDB" id="A0A6A6U0K6"/>
<evidence type="ECO:0000313" key="6">
    <source>
        <dbReference type="Proteomes" id="UP000799302"/>
    </source>
</evidence>
<dbReference type="Gene3D" id="3.40.800.10">
    <property type="entry name" value="Ureohydrolase domain"/>
    <property type="match status" value="1"/>
</dbReference>
<evidence type="ECO:0000256" key="1">
    <source>
        <dbReference type="ARBA" id="ARBA00022723"/>
    </source>
</evidence>
<proteinExistence type="inferred from homology"/>
<dbReference type="SUPFAM" id="SSF52768">
    <property type="entry name" value="Arginase/deacetylase"/>
    <property type="match status" value="1"/>
</dbReference>
<dbReference type="InterPro" id="IPR023696">
    <property type="entry name" value="Ureohydrolase_dom_sf"/>
</dbReference>
<dbReference type="EMBL" id="MU004241">
    <property type="protein sequence ID" value="KAF2664967.1"/>
    <property type="molecule type" value="Genomic_DNA"/>
</dbReference>